<name>A0ABU6TK92_9FABA</name>
<organism evidence="1 2">
    <name type="scientific">Stylosanthes scabra</name>
    <dbReference type="NCBI Taxonomy" id="79078"/>
    <lineage>
        <taxon>Eukaryota</taxon>
        <taxon>Viridiplantae</taxon>
        <taxon>Streptophyta</taxon>
        <taxon>Embryophyta</taxon>
        <taxon>Tracheophyta</taxon>
        <taxon>Spermatophyta</taxon>
        <taxon>Magnoliopsida</taxon>
        <taxon>eudicotyledons</taxon>
        <taxon>Gunneridae</taxon>
        <taxon>Pentapetalae</taxon>
        <taxon>rosids</taxon>
        <taxon>fabids</taxon>
        <taxon>Fabales</taxon>
        <taxon>Fabaceae</taxon>
        <taxon>Papilionoideae</taxon>
        <taxon>50 kb inversion clade</taxon>
        <taxon>dalbergioids sensu lato</taxon>
        <taxon>Dalbergieae</taxon>
        <taxon>Pterocarpus clade</taxon>
        <taxon>Stylosanthes</taxon>
    </lineage>
</organism>
<sequence>MPTSLGISETRNWRIGGEDERLDMRTAMDCAWMLDGAMEDRAYALSLASRYGSRFILTLFKLERLTRLVAPRITIATMEIDEHGKYSRIELVDCLHAYLYD</sequence>
<evidence type="ECO:0000313" key="1">
    <source>
        <dbReference type="EMBL" id="MED6149220.1"/>
    </source>
</evidence>
<accession>A0ABU6TK92</accession>
<keyword evidence="2" id="KW-1185">Reference proteome</keyword>
<dbReference type="EMBL" id="JASCZI010091154">
    <property type="protein sequence ID" value="MED6149220.1"/>
    <property type="molecule type" value="Genomic_DNA"/>
</dbReference>
<proteinExistence type="predicted"/>
<evidence type="ECO:0000313" key="2">
    <source>
        <dbReference type="Proteomes" id="UP001341840"/>
    </source>
</evidence>
<dbReference type="Proteomes" id="UP001341840">
    <property type="component" value="Unassembled WGS sequence"/>
</dbReference>
<reference evidence="1 2" key="1">
    <citation type="journal article" date="2023" name="Plants (Basel)">
        <title>Bridging the Gap: Combining Genomics and Transcriptomics Approaches to Understand Stylosanthes scabra, an Orphan Legume from the Brazilian Caatinga.</title>
        <authorList>
            <person name="Ferreira-Neto J.R.C."/>
            <person name="da Silva M.D."/>
            <person name="Binneck E."/>
            <person name="de Melo N.F."/>
            <person name="da Silva R.H."/>
            <person name="de Melo A.L.T.M."/>
            <person name="Pandolfi V."/>
            <person name="Bustamante F.O."/>
            <person name="Brasileiro-Vidal A.C."/>
            <person name="Benko-Iseppon A.M."/>
        </authorList>
    </citation>
    <scope>NUCLEOTIDE SEQUENCE [LARGE SCALE GENOMIC DNA]</scope>
    <source>
        <tissue evidence="1">Leaves</tissue>
    </source>
</reference>
<protein>
    <submittedName>
        <fullName evidence="1">Uncharacterized protein</fullName>
    </submittedName>
</protein>
<gene>
    <name evidence="1" type="ORF">PIB30_060374</name>
</gene>
<comment type="caution">
    <text evidence="1">The sequence shown here is derived from an EMBL/GenBank/DDBJ whole genome shotgun (WGS) entry which is preliminary data.</text>
</comment>